<keyword evidence="7 10" id="KW-0472">Membrane</keyword>
<evidence type="ECO:0000256" key="8">
    <source>
        <dbReference type="ARBA" id="ARBA00023170"/>
    </source>
</evidence>
<organism evidence="11 12">
    <name type="scientific">Tribolium castaneum</name>
    <name type="common">Red flour beetle</name>
    <dbReference type="NCBI Taxonomy" id="7070"/>
    <lineage>
        <taxon>Eukaryota</taxon>
        <taxon>Metazoa</taxon>
        <taxon>Ecdysozoa</taxon>
        <taxon>Arthropoda</taxon>
        <taxon>Hexapoda</taxon>
        <taxon>Insecta</taxon>
        <taxon>Pterygota</taxon>
        <taxon>Neoptera</taxon>
        <taxon>Endopterygota</taxon>
        <taxon>Coleoptera</taxon>
        <taxon>Polyphaga</taxon>
        <taxon>Cucujiformia</taxon>
        <taxon>Tenebrionidae</taxon>
        <taxon>Tenebrionidae incertae sedis</taxon>
        <taxon>Tribolium</taxon>
    </lineage>
</organism>
<dbReference type="Proteomes" id="UP000007266">
    <property type="component" value="Linkage group 3"/>
</dbReference>
<protein>
    <recommendedName>
        <fullName evidence="10">Odorant receptor</fullName>
    </recommendedName>
</protein>
<evidence type="ECO:0000256" key="6">
    <source>
        <dbReference type="ARBA" id="ARBA00022989"/>
    </source>
</evidence>
<feature type="transmembrane region" description="Helical" evidence="10">
    <location>
        <begin position="361"/>
        <end position="381"/>
    </location>
</feature>
<evidence type="ECO:0000256" key="9">
    <source>
        <dbReference type="ARBA" id="ARBA00023224"/>
    </source>
</evidence>
<keyword evidence="3 10" id="KW-0716">Sensory transduction</keyword>
<evidence type="ECO:0000256" key="7">
    <source>
        <dbReference type="ARBA" id="ARBA00023136"/>
    </source>
</evidence>
<dbReference type="PANTHER" id="PTHR21137">
    <property type="entry name" value="ODORANT RECEPTOR"/>
    <property type="match status" value="1"/>
</dbReference>
<dbReference type="InterPro" id="IPR004117">
    <property type="entry name" value="7tm6_olfct_rcpt"/>
</dbReference>
<feature type="transmembrane region" description="Helical" evidence="10">
    <location>
        <begin position="291"/>
        <end position="311"/>
    </location>
</feature>
<evidence type="ECO:0000256" key="1">
    <source>
        <dbReference type="ARBA" id="ARBA00004651"/>
    </source>
</evidence>
<keyword evidence="2" id="KW-1003">Cell membrane</keyword>
<evidence type="ECO:0000256" key="5">
    <source>
        <dbReference type="ARBA" id="ARBA00022725"/>
    </source>
</evidence>
<feature type="transmembrane region" description="Helical" evidence="10">
    <location>
        <begin position="172"/>
        <end position="201"/>
    </location>
</feature>
<name>D6X3T0_TRICA</name>
<gene>
    <name evidence="11" type="primary">Or309</name>
    <name evidence="11" type="ORF">TcasGA2_TC030423</name>
</gene>
<evidence type="ECO:0000256" key="4">
    <source>
        <dbReference type="ARBA" id="ARBA00022692"/>
    </source>
</evidence>
<feature type="transmembrane region" description="Helical" evidence="10">
    <location>
        <begin position="43"/>
        <end position="60"/>
    </location>
</feature>
<dbReference type="PhylomeDB" id="D6X3T0"/>
<evidence type="ECO:0000256" key="3">
    <source>
        <dbReference type="ARBA" id="ARBA00022606"/>
    </source>
</evidence>
<keyword evidence="12" id="KW-1185">Reference proteome</keyword>
<dbReference type="GO" id="GO:0007165">
    <property type="term" value="P:signal transduction"/>
    <property type="evidence" value="ECO:0007669"/>
    <property type="project" value="UniProtKB-KW"/>
</dbReference>
<keyword evidence="6 10" id="KW-1133">Transmembrane helix</keyword>
<dbReference type="EMBL" id="KQ971326">
    <property type="protein sequence ID" value="EEZ97786.1"/>
    <property type="molecule type" value="Genomic_DNA"/>
</dbReference>
<dbReference type="GO" id="GO:0004984">
    <property type="term" value="F:olfactory receptor activity"/>
    <property type="evidence" value="ECO:0000318"/>
    <property type="project" value="GO_Central"/>
</dbReference>
<dbReference type="GO" id="GO:0050911">
    <property type="term" value="P:detection of chemical stimulus involved in sensory perception of smell"/>
    <property type="evidence" value="ECO:0000318"/>
    <property type="project" value="GO_Central"/>
</dbReference>
<feature type="transmembrane region" description="Helical" evidence="10">
    <location>
        <begin position="257"/>
        <end position="279"/>
    </location>
</feature>
<evidence type="ECO:0000256" key="2">
    <source>
        <dbReference type="ARBA" id="ARBA00022475"/>
    </source>
</evidence>
<reference evidence="11 12" key="1">
    <citation type="journal article" date="2008" name="Nature">
        <title>The genome of the model beetle and pest Tribolium castaneum.</title>
        <authorList>
            <consortium name="Tribolium Genome Sequencing Consortium"/>
            <person name="Richards S."/>
            <person name="Gibbs R.A."/>
            <person name="Weinstock G.M."/>
            <person name="Brown S.J."/>
            <person name="Denell R."/>
            <person name="Beeman R.W."/>
            <person name="Gibbs R."/>
            <person name="Beeman R.W."/>
            <person name="Brown S.J."/>
            <person name="Bucher G."/>
            <person name="Friedrich M."/>
            <person name="Grimmelikhuijzen C.J."/>
            <person name="Klingler M."/>
            <person name="Lorenzen M."/>
            <person name="Richards S."/>
            <person name="Roth S."/>
            <person name="Schroder R."/>
            <person name="Tautz D."/>
            <person name="Zdobnov E.M."/>
            <person name="Muzny D."/>
            <person name="Gibbs R.A."/>
            <person name="Weinstock G.M."/>
            <person name="Attaway T."/>
            <person name="Bell S."/>
            <person name="Buhay C.J."/>
            <person name="Chandrabose M.N."/>
            <person name="Chavez D."/>
            <person name="Clerk-Blankenburg K.P."/>
            <person name="Cree A."/>
            <person name="Dao M."/>
            <person name="Davis C."/>
            <person name="Chacko J."/>
            <person name="Dinh H."/>
            <person name="Dugan-Rocha S."/>
            <person name="Fowler G."/>
            <person name="Garner T.T."/>
            <person name="Garnes J."/>
            <person name="Gnirke A."/>
            <person name="Hawes A."/>
            <person name="Hernandez J."/>
            <person name="Hines S."/>
            <person name="Holder M."/>
            <person name="Hume J."/>
            <person name="Jhangiani S.N."/>
            <person name="Joshi V."/>
            <person name="Khan Z.M."/>
            <person name="Jackson L."/>
            <person name="Kovar C."/>
            <person name="Kowis A."/>
            <person name="Lee S."/>
            <person name="Lewis L.R."/>
            <person name="Margolis J."/>
            <person name="Morgan M."/>
            <person name="Nazareth L.V."/>
            <person name="Nguyen N."/>
            <person name="Okwuonu G."/>
            <person name="Parker D."/>
            <person name="Richards S."/>
            <person name="Ruiz S.J."/>
            <person name="Santibanez J."/>
            <person name="Savard J."/>
            <person name="Scherer S.E."/>
            <person name="Schneider B."/>
            <person name="Sodergren E."/>
            <person name="Tautz D."/>
            <person name="Vattahil S."/>
            <person name="Villasana D."/>
            <person name="White C.S."/>
            <person name="Wright R."/>
            <person name="Park Y."/>
            <person name="Beeman R.W."/>
            <person name="Lord J."/>
            <person name="Oppert B."/>
            <person name="Lorenzen M."/>
            <person name="Brown S."/>
            <person name="Wang L."/>
            <person name="Savard J."/>
            <person name="Tautz D."/>
            <person name="Richards S."/>
            <person name="Weinstock G."/>
            <person name="Gibbs R.A."/>
            <person name="Liu Y."/>
            <person name="Worley K."/>
            <person name="Weinstock G."/>
            <person name="Elsik C.G."/>
            <person name="Reese J.T."/>
            <person name="Elhaik E."/>
            <person name="Landan G."/>
            <person name="Graur D."/>
            <person name="Arensburger P."/>
            <person name="Atkinson P."/>
            <person name="Beeman R.W."/>
            <person name="Beidler J."/>
            <person name="Brown S.J."/>
            <person name="Demuth J.P."/>
            <person name="Drury D.W."/>
            <person name="Du Y.Z."/>
            <person name="Fujiwara H."/>
            <person name="Lorenzen M."/>
            <person name="Maselli V."/>
            <person name="Osanai M."/>
            <person name="Park Y."/>
            <person name="Robertson H.M."/>
            <person name="Tu Z."/>
            <person name="Wang J.J."/>
            <person name="Wang S."/>
            <person name="Richards S."/>
            <person name="Song H."/>
            <person name="Zhang L."/>
            <person name="Sodergren E."/>
            <person name="Werner D."/>
            <person name="Stanke M."/>
            <person name="Morgenstern B."/>
            <person name="Solovyev V."/>
            <person name="Kosarev P."/>
            <person name="Brown G."/>
            <person name="Chen H.C."/>
            <person name="Ermolaeva O."/>
            <person name="Hlavina W."/>
            <person name="Kapustin Y."/>
            <person name="Kiryutin B."/>
            <person name="Kitts P."/>
            <person name="Maglott D."/>
            <person name="Pruitt K."/>
            <person name="Sapojnikov V."/>
            <person name="Souvorov A."/>
            <person name="Mackey A.J."/>
            <person name="Waterhouse R.M."/>
            <person name="Wyder S."/>
            <person name="Zdobnov E.M."/>
            <person name="Zdobnov E.M."/>
            <person name="Wyder S."/>
            <person name="Kriventseva E.V."/>
            <person name="Kadowaki T."/>
            <person name="Bork P."/>
            <person name="Aranda M."/>
            <person name="Bao R."/>
            <person name="Beermann A."/>
            <person name="Berns N."/>
            <person name="Bolognesi R."/>
            <person name="Bonneton F."/>
            <person name="Bopp D."/>
            <person name="Brown S.J."/>
            <person name="Bucher G."/>
            <person name="Butts T."/>
            <person name="Chaumot A."/>
            <person name="Denell R.E."/>
            <person name="Ferrier D.E."/>
            <person name="Friedrich M."/>
            <person name="Gordon C.M."/>
            <person name="Jindra M."/>
            <person name="Klingler M."/>
            <person name="Lan Q."/>
            <person name="Lattorff H.M."/>
            <person name="Laudet V."/>
            <person name="von Levetsow C."/>
            <person name="Liu Z."/>
            <person name="Lutz R."/>
            <person name="Lynch J.A."/>
            <person name="da Fonseca R.N."/>
            <person name="Posnien N."/>
            <person name="Reuter R."/>
            <person name="Roth S."/>
            <person name="Savard J."/>
            <person name="Schinko J.B."/>
            <person name="Schmitt C."/>
            <person name="Schoppmeier M."/>
            <person name="Schroder R."/>
            <person name="Shippy T.D."/>
            <person name="Simonnet F."/>
            <person name="Marques-Souza H."/>
            <person name="Tautz D."/>
            <person name="Tomoyasu Y."/>
            <person name="Trauner J."/>
            <person name="Van der Zee M."/>
            <person name="Vervoort M."/>
            <person name="Wittkopp N."/>
            <person name="Wimmer E.A."/>
            <person name="Yang X."/>
            <person name="Jones A.K."/>
            <person name="Sattelle D.B."/>
            <person name="Ebert P.R."/>
            <person name="Nelson D."/>
            <person name="Scott J.G."/>
            <person name="Beeman R.W."/>
            <person name="Muthukrishnan S."/>
            <person name="Kramer K.J."/>
            <person name="Arakane Y."/>
            <person name="Beeman R.W."/>
            <person name="Zhu Q."/>
            <person name="Hogenkamp D."/>
            <person name="Dixit R."/>
            <person name="Oppert B."/>
            <person name="Jiang H."/>
            <person name="Zou Z."/>
            <person name="Marshall J."/>
            <person name="Elpidina E."/>
            <person name="Vinokurov K."/>
            <person name="Oppert C."/>
            <person name="Zou Z."/>
            <person name="Evans J."/>
            <person name="Lu Z."/>
            <person name="Zhao P."/>
            <person name="Sumathipala N."/>
            <person name="Altincicek B."/>
            <person name="Vilcinskas A."/>
            <person name="Williams M."/>
            <person name="Hultmark D."/>
            <person name="Hetru C."/>
            <person name="Jiang H."/>
            <person name="Grimmelikhuijzen C.J."/>
            <person name="Hauser F."/>
            <person name="Cazzamali G."/>
            <person name="Williamson M."/>
            <person name="Park Y."/>
            <person name="Li B."/>
            <person name="Tanaka Y."/>
            <person name="Predel R."/>
            <person name="Neupert S."/>
            <person name="Schachtner J."/>
            <person name="Verleyen P."/>
            <person name="Raible F."/>
            <person name="Bork P."/>
            <person name="Friedrich M."/>
            <person name="Walden K.K."/>
            <person name="Robertson H.M."/>
            <person name="Angeli S."/>
            <person name="Foret S."/>
            <person name="Bucher G."/>
            <person name="Schuetz S."/>
            <person name="Maleszka R."/>
            <person name="Wimmer E.A."/>
            <person name="Beeman R.W."/>
            <person name="Lorenzen M."/>
            <person name="Tomoyasu Y."/>
            <person name="Miller S.C."/>
            <person name="Grossmann D."/>
            <person name="Bucher G."/>
        </authorList>
    </citation>
    <scope>NUCLEOTIDE SEQUENCE [LARGE SCALE GENOMIC DNA]</scope>
    <source>
        <strain evidence="11 12">Georgia GA2</strain>
    </source>
</reference>
<keyword evidence="8 10" id="KW-0675">Receptor</keyword>
<comment type="caution">
    <text evidence="10">Lacks conserved residue(s) required for the propagation of feature annotation.</text>
</comment>
<dbReference type="HOGENOM" id="CLU_724294_0_0_1"/>
<keyword evidence="4 10" id="KW-0812">Transmembrane</keyword>
<dbReference type="Pfam" id="PF02949">
    <property type="entry name" value="7tm_6"/>
    <property type="match status" value="1"/>
</dbReference>
<accession>D6X3T0</accession>
<keyword evidence="5 10" id="KW-0552">Olfaction</keyword>
<keyword evidence="9 10" id="KW-0807">Transducer</keyword>
<dbReference type="GO" id="GO:0005886">
    <property type="term" value="C:plasma membrane"/>
    <property type="evidence" value="ECO:0000318"/>
    <property type="project" value="GO_Central"/>
</dbReference>
<evidence type="ECO:0000313" key="11">
    <source>
        <dbReference type="EMBL" id="EEZ97786.1"/>
    </source>
</evidence>
<comment type="similarity">
    <text evidence="10">Belongs to the insect chemoreceptor superfamily. Heteromeric odorant receptor channel (TC 1.A.69) family.</text>
</comment>
<dbReference type="GO" id="GO:0005549">
    <property type="term" value="F:odorant binding"/>
    <property type="evidence" value="ECO:0007669"/>
    <property type="project" value="InterPro"/>
</dbReference>
<evidence type="ECO:0000313" key="12">
    <source>
        <dbReference type="Proteomes" id="UP000007266"/>
    </source>
</evidence>
<dbReference type="AlphaFoldDB" id="D6X3T0"/>
<feature type="transmembrane region" description="Helical" evidence="10">
    <location>
        <begin position="72"/>
        <end position="93"/>
    </location>
</feature>
<proteinExistence type="inferred from homology"/>
<reference evidence="11 12" key="2">
    <citation type="journal article" date="2010" name="Nucleic Acids Res.">
        <title>BeetleBase in 2010: revisions to provide comprehensive genomic information for Tribolium castaneum.</title>
        <authorList>
            <person name="Kim H.S."/>
            <person name="Murphy T."/>
            <person name="Xia J."/>
            <person name="Caragea D."/>
            <person name="Park Y."/>
            <person name="Beeman R.W."/>
            <person name="Lorenzen M.D."/>
            <person name="Butcher S."/>
            <person name="Manak J.R."/>
            <person name="Brown S.J."/>
        </authorList>
    </citation>
    <scope>GENOME REANNOTATION</scope>
    <source>
        <strain evidence="11 12">Georgia GA2</strain>
    </source>
</reference>
<sequence length="382" mass="44642">MPFEWTIRKNKIKPILQNDVLLNLMLVPNTIISNKFLVILNYFYFGFIILQSVFVAVIIITKDEWKLLNGQYAGYTSGCAIVWSSYITMYTYVDKFLNLYKEIFPHLWSLDVVGQDHFNKFSKMAKVLKLGKNILLVVGFLSATVGLPWYRDEYEIIITVRVYKDYVDKWTTLLYFVLFSSLYHIALTVIFCVLCLVYMVLHLHNQCVMLNKRLEALDDEQLFLDNDNYQDFVTKELKFCIQQHQFLLKFAKRLNDILYYPTFYYVLSGVVTGVSLLLFPKNDIKNLLRCVLIIVLGGGFAISFCFLGQILENASEELLFSAYSARWYLWNIKNRKLLSVFLLKTQDNIVLSSSGIITINFRLLISLYQSIYSCLTFLLNIK</sequence>
<evidence type="ECO:0000256" key="10">
    <source>
        <dbReference type="RuleBase" id="RU351113"/>
    </source>
</evidence>
<comment type="subcellular location">
    <subcellularLocation>
        <location evidence="1 10">Cell membrane</location>
        <topology evidence="1 10">Multi-pass membrane protein</topology>
    </subcellularLocation>
</comment>
<dbReference type="PANTHER" id="PTHR21137:SF35">
    <property type="entry name" value="ODORANT RECEPTOR 19A-RELATED"/>
    <property type="match status" value="1"/>
</dbReference>